<dbReference type="OrthoDB" id="272977at2759"/>
<evidence type="ECO:0000256" key="15">
    <source>
        <dbReference type="SAM" id="Coils"/>
    </source>
</evidence>
<dbReference type="InterPro" id="IPR001131">
    <property type="entry name" value="Peptidase_M24B_aminopep-P_CS"/>
</dbReference>
<dbReference type="STRING" id="1036611.A0A1L9PL66"/>
<dbReference type="PROSITE" id="PS00491">
    <property type="entry name" value="PROLINE_PEPTIDASE"/>
    <property type="match status" value="1"/>
</dbReference>
<dbReference type="PANTHER" id="PTHR43763">
    <property type="entry name" value="XAA-PRO AMINOPEPTIDASE 1"/>
    <property type="match status" value="1"/>
</dbReference>
<evidence type="ECO:0000256" key="4">
    <source>
        <dbReference type="ARBA" id="ARBA00008766"/>
    </source>
</evidence>
<evidence type="ECO:0000313" key="22">
    <source>
        <dbReference type="EMBL" id="OJJ02186.1"/>
    </source>
</evidence>
<reference evidence="23" key="1">
    <citation type="journal article" date="2017" name="Genome Biol.">
        <title>Comparative genomics reveals high biological diversity and specific adaptations in the industrially and medically important fungal genus Aspergillus.</title>
        <authorList>
            <person name="de Vries R.P."/>
            <person name="Riley R."/>
            <person name="Wiebenga A."/>
            <person name="Aguilar-Osorio G."/>
            <person name="Amillis S."/>
            <person name="Uchima C.A."/>
            <person name="Anderluh G."/>
            <person name="Asadollahi M."/>
            <person name="Askin M."/>
            <person name="Barry K."/>
            <person name="Battaglia E."/>
            <person name="Bayram O."/>
            <person name="Benocci T."/>
            <person name="Braus-Stromeyer S.A."/>
            <person name="Caldana C."/>
            <person name="Canovas D."/>
            <person name="Cerqueira G.C."/>
            <person name="Chen F."/>
            <person name="Chen W."/>
            <person name="Choi C."/>
            <person name="Clum A."/>
            <person name="Dos Santos R.A."/>
            <person name="Damasio A.R."/>
            <person name="Diallinas G."/>
            <person name="Emri T."/>
            <person name="Fekete E."/>
            <person name="Flipphi M."/>
            <person name="Freyberg S."/>
            <person name="Gallo A."/>
            <person name="Gournas C."/>
            <person name="Habgood R."/>
            <person name="Hainaut M."/>
            <person name="Harispe M.L."/>
            <person name="Henrissat B."/>
            <person name="Hilden K.S."/>
            <person name="Hope R."/>
            <person name="Hossain A."/>
            <person name="Karabika E."/>
            <person name="Karaffa L."/>
            <person name="Karanyi Z."/>
            <person name="Krasevec N."/>
            <person name="Kuo A."/>
            <person name="Kusch H."/>
            <person name="LaButti K."/>
            <person name="Lagendijk E.L."/>
            <person name="Lapidus A."/>
            <person name="Levasseur A."/>
            <person name="Lindquist E."/>
            <person name="Lipzen A."/>
            <person name="Logrieco A.F."/>
            <person name="MacCabe A."/>
            <person name="Maekelae M.R."/>
            <person name="Malavazi I."/>
            <person name="Melin P."/>
            <person name="Meyer V."/>
            <person name="Mielnichuk N."/>
            <person name="Miskei M."/>
            <person name="Molnar A.P."/>
            <person name="Mule G."/>
            <person name="Ngan C.Y."/>
            <person name="Orejas M."/>
            <person name="Orosz E."/>
            <person name="Ouedraogo J.P."/>
            <person name="Overkamp K.M."/>
            <person name="Park H.-S."/>
            <person name="Perrone G."/>
            <person name="Piumi F."/>
            <person name="Punt P.J."/>
            <person name="Ram A.F."/>
            <person name="Ramon A."/>
            <person name="Rauscher S."/>
            <person name="Record E."/>
            <person name="Riano-Pachon D.M."/>
            <person name="Robert V."/>
            <person name="Roehrig J."/>
            <person name="Ruller R."/>
            <person name="Salamov A."/>
            <person name="Salih N.S."/>
            <person name="Samson R.A."/>
            <person name="Sandor E."/>
            <person name="Sanguinetti M."/>
            <person name="Schuetze T."/>
            <person name="Sepcic K."/>
            <person name="Shelest E."/>
            <person name="Sherlock G."/>
            <person name="Sophianopoulou V."/>
            <person name="Squina F.M."/>
            <person name="Sun H."/>
            <person name="Susca A."/>
            <person name="Todd R.B."/>
            <person name="Tsang A."/>
            <person name="Unkles S.E."/>
            <person name="van de Wiele N."/>
            <person name="van Rossen-Uffink D."/>
            <person name="Oliveira J.V."/>
            <person name="Vesth T.C."/>
            <person name="Visser J."/>
            <person name="Yu J.-H."/>
            <person name="Zhou M."/>
            <person name="Andersen M.R."/>
            <person name="Archer D.B."/>
            <person name="Baker S.E."/>
            <person name="Benoit I."/>
            <person name="Brakhage A.A."/>
            <person name="Braus G.H."/>
            <person name="Fischer R."/>
            <person name="Frisvad J.C."/>
            <person name="Goldman G.H."/>
            <person name="Houbraken J."/>
            <person name="Oakley B."/>
            <person name="Pocsi I."/>
            <person name="Scazzocchio C."/>
            <person name="Seiboth B."/>
            <person name="vanKuyk P.A."/>
            <person name="Wortman J."/>
            <person name="Dyer P.S."/>
            <person name="Grigoriev I.V."/>
        </authorList>
    </citation>
    <scope>NUCLEOTIDE SEQUENCE [LARGE SCALE GENOMIC DNA]</scope>
    <source>
        <strain evidence="23">CBS 583.65</strain>
    </source>
</reference>
<feature type="domain" description="Creatinase N-terminal" evidence="18">
    <location>
        <begin position="9"/>
        <end position="143"/>
    </location>
</feature>
<evidence type="ECO:0000256" key="13">
    <source>
        <dbReference type="ARBA" id="ARBA00030849"/>
    </source>
</evidence>
<comment type="cofactor">
    <cofactor evidence="2">
        <name>Mn(2+)</name>
        <dbReference type="ChEBI" id="CHEBI:29035"/>
    </cofactor>
</comment>
<evidence type="ECO:0000256" key="2">
    <source>
        <dbReference type="ARBA" id="ARBA00001936"/>
    </source>
</evidence>
<evidence type="ECO:0000256" key="10">
    <source>
        <dbReference type="ARBA" id="ARBA00022801"/>
    </source>
</evidence>
<dbReference type="InterPro" id="IPR048630">
    <property type="entry name" value="Sec8_M"/>
</dbReference>
<dbReference type="SUPFAM" id="SSF55920">
    <property type="entry name" value="Creatinase/aminopeptidase"/>
    <property type="match status" value="1"/>
</dbReference>
<keyword evidence="9" id="KW-0479">Metal-binding</keyword>
<dbReference type="RefSeq" id="XP_040667948.1">
    <property type="nucleotide sequence ID" value="XM_040810153.1"/>
</dbReference>
<evidence type="ECO:0000256" key="11">
    <source>
        <dbReference type="ARBA" id="ARBA00023049"/>
    </source>
</evidence>
<dbReference type="Pfam" id="PF00557">
    <property type="entry name" value="Peptidase_M24"/>
    <property type="match status" value="1"/>
</dbReference>
<dbReference type="Pfam" id="PF01321">
    <property type="entry name" value="Creatinase_N"/>
    <property type="match status" value="1"/>
</dbReference>
<feature type="coiled-coil region" evidence="15">
    <location>
        <begin position="1637"/>
        <end position="1694"/>
    </location>
</feature>
<dbReference type="GO" id="GO:0006508">
    <property type="term" value="P:proteolysis"/>
    <property type="evidence" value="ECO:0007669"/>
    <property type="project" value="UniProtKB-KW"/>
</dbReference>
<keyword evidence="23" id="KW-1185">Reference proteome</keyword>
<keyword evidence="8" id="KW-0645">Protease</keyword>
<organism evidence="22 23">
    <name type="scientific">Aspergillus versicolor CBS 583.65</name>
    <dbReference type="NCBI Taxonomy" id="1036611"/>
    <lineage>
        <taxon>Eukaryota</taxon>
        <taxon>Fungi</taxon>
        <taxon>Dikarya</taxon>
        <taxon>Ascomycota</taxon>
        <taxon>Pezizomycotina</taxon>
        <taxon>Eurotiomycetes</taxon>
        <taxon>Eurotiomycetidae</taxon>
        <taxon>Eurotiales</taxon>
        <taxon>Aspergillaceae</taxon>
        <taxon>Aspergillus</taxon>
        <taxon>Aspergillus subgen. Nidulantes</taxon>
    </lineage>
</organism>
<dbReference type="GO" id="GO:0006904">
    <property type="term" value="P:vesicle docking involved in exocytosis"/>
    <property type="evidence" value="ECO:0007669"/>
    <property type="project" value="InterPro"/>
</dbReference>
<evidence type="ECO:0000256" key="5">
    <source>
        <dbReference type="ARBA" id="ARBA00012574"/>
    </source>
</evidence>
<dbReference type="GO" id="GO:0070006">
    <property type="term" value="F:metalloaminopeptidase activity"/>
    <property type="evidence" value="ECO:0007669"/>
    <property type="project" value="InterPro"/>
</dbReference>
<comment type="similarity">
    <text evidence="4">Belongs to the peptidase M24B family.</text>
</comment>
<evidence type="ECO:0000256" key="7">
    <source>
        <dbReference type="ARBA" id="ARBA00022438"/>
    </source>
</evidence>
<dbReference type="CDD" id="cd01085">
    <property type="entry name" value="APP"/>
    <property type="match status" value="1"/>
</dbReference>
<dbReference type="Pfam" id="PF04048">
    <property type="entry name" value="Sec8_N"/>
    <property type="match status" value="1"/>
</dbReference>
<evidence type="ECO:0000256" key="1">
    <source>
        <dbReference type="ARBA" id="ARBA00001424"/>
    </source>
</evidence>
<dbReference type="FunFam" id="3.40.350.10:FF:000010">
    <property type="entry name" value="Probable Xaa-Pro aminopeptidase P"/>
    <property type="match status" value="1"/>
</dbReference>
<dbReference type="Pfam" id="PF16188">
    <property type="entry name" value="Peptidase_M24_C"/>
    <property type="match status" value="1"/>
</dbReference>
<dbReference type="PANTHER" id="PTHR43763:SF6">
    <property type="entry name" value="XAA-PRO AMINOPEPTIDASE 1"/>
    <property type="match status" value="1"/>
</dbReference>
<keyword evidence="7" id="KW-0031">Aminopeptidase</keyword>
<dbReference type="GeneID" id="63725664"/>
<evidence type="ECO:0000256" key="6">
    <source>
        <dbReference type="ARBA" id="ARBA00020658"/>
    </source>
</evidence>
<feature type="domain" description="Exocyst complex component Sec8 N-terminal" evidence="19">
    <location>
        <begin position="748"/>
        <end position="886"/>
    </location>
</feature>
<feature type="compositionally biased region" description="Basic and acidic residues" evidence="16">
    <location>
        <begin position="677"/>
        <end position="690"/>
    </location>
</feature>
<gene>
    <name evidence="22" type="ORF">ASPVEDRAFT_28790</name>
</gene>
<feature type="compositionally biased region" description="Basic and acidic residues" evidence="16">
    <location>
        <begin position="699"/>
        <end position="709"/>
    </location>
</feature>
<evidence type="ECO:0000256" key="16">
    <source>
        <dbReference type="SAM" id="MobiDB-lite"/>
    </source>
</evidence>
<dbReference type="InterPro" id="IPR050422">
    <property type="entry name" value="X-Pro_aminopeptidase_P"/>
</dbReference>
<accession>A0A1L9PL66</accession>
<keyword evidence="10" id="KW-0378">Hydrolase</keyword>
<feature type="domain" description="Peptidase M24" evidence="17">
    <location>
        <begin position="320"/>
        <end position="539"/>
    </location>
</feature>
<evidence type="ECO:0000256" key="8">
    <source>
        <dbReference type="ARBA" id="ARBA00022670"/>
    </source>
</evidence>
<dbReference type="Pfam" id="PF16189">
    <property type="entry name" value="Creatinase_N_2"/>
    <property type="match status" value="1"/>
</dbReference>
<dbReference type="InterPro" id="IPR036005">
    <property type="entry name" value="Creatinase/aminopeptidase-like"/>
</dbReference>
<evidence type="ECO:0000256" key="12">
    <source>
        <dbReference type="ARBA" id="ARBA00023211"/>
    </source>
</evidence>
<dbReference type="EMBL" id="KV878129">
    <property type="protein sequence ID" value="OJJ02186.1"/>
    <property type="molecule type" value="Genomic_DNA"/>
</dbReference>
<dbReference type="Proteomes" id="UP000184073">
    <property type="component" value="Unassembled WGS sequence"/>
</dbReference>
<keyword evidence="11" id="KW-0482">Metalloprotease</keyword>
<dbReference type="Pfam" id="PF20652">
    <property type="entry name" value="Sec8_C"/>
    <property type="match status" value="1"/>
</dbReference>
<dbReference type="SUPFAM" id="SSF53092">
    <property type="entry name" value="Creatinase/prolidase N-terminal domain"/>
    <property type="match status" value="1"/>
</dbReference>
<evidence type="ECO:0000259" key="17">
    <source>
        <dbReference type="Pfam" id="PF00557"/>
    </source>
</evidence>
<evidence type="ECO:0000259" key="18">
    <source>
        <dbReference type="Pfam" id="PF01321"/>
    </source>
</evidence>
<dbReference type="GO" id="GO:0000145">
    <property type="term" value="C:exocyst"/>
    <property type="evidence" value="ECO:0007669"/>
    <property type="project" value="InterPro"/>
</dbReference>
<feature type="compositionally biased region" description="Low complexity" evidence="16">
    <location>
        <begin position="663"/>
        <end position="676"/>
    </location>
</feature>
<sequence length="1757" mass="195092">MEAVDTSKRLSSLRQLMQEHKVDVYIVPSEDSHQSEYIAPCDGRREFISGFSGSAGTAIISLSEAALSTDGRYFNQAAKQLDNNWTLLKRGVEGVPTSQEWIAQQAEGGKIVGVDPALITASAARSLSEALQKSGASLVGVSQNLVDSVWGSDRPAPPREKVRVHPEKYAGKTFQEKVSDLRKELESKKAAGFVISMLDEVAWLLNLRGNDIPYNPVFFSYCTVTPTTVELYIEDEKLTPEVKAHLGDHVIVKPYDSIFADAKALSEAKKQDPEAPSSKFLLSNKTSWALNLSLGGEEHVDETRSPIGDAKAVKNDVELEGMRACHVRDGAALVEYFAWLENELTNKKTTLDEVDAADKLEQIRSKHELFAGLSFDTISSTGPNGAVIHYKPEKGSCSVIDPNAIYLCDSGAQYLDGTTDVTRTYHFGQPTELEKKAFTLVLKGCIGLDSAVFPKGTSGFALDVLARQYLWKEGLDFLHGTGHGIGSYLNVHEGPVGIGTRVQYTEVPLAPGNVISDEPGFYEDGKFGIRIENVIMVREVQTTHKFGERPWLGFEHVTMCPIGLNLIEPSLLSDSEIKWLNDYHAEVWDKTHKFFENDEITRNWLQLGMSGRSGYANGYGYSDTSRYDRGDGGYGNNSNLGVNGYGAGGARERRPGGYGGFYPEASQQPALSPAASPERRRDRYDRDDRSYSSSRSRTRGPDPERERRAQNTGDGSGRSRREPSRPGNTNNQDGERRAPTGGRAQAVEDVLHSIQREWDFVATDNCVPVQVALQLMDTSTLGKADREPDFLSVNQTIQQTLKTIVNEHHQGFNSSIGTYHKIQASIQSSQGRVRSLKHALEDAKGGLMSTKPELKDLATSSQKYDDIIQLFSQIQEIQSLPEKLESRLSDKRFLGAVEVLHDALRLLRRSELENIGSLGDIRAYFENQESSITDILVEELHDHLYLKSPYCSDRWKPPTQEADSTGINGNGAGSWERPVYGFLARLDASTPMVEDASRNPEADTFSYLQLLIEALNKMGHLDIAVHRIEQRLPVELFTVVDKTNAEIDLRYPTPRGSMAQDGKTDSPTEVIEKRGHVLSEFLWTLYAKFESIAEGHRVIHDVIAAIVEREGIPKSSSLAGGFKELWKLYQSEIRSLMHDYLATDGHSIGPVDEEADARRQLYSGYRDKNKKLFKLSEASRTTEMKAEQNELDEILRSSVPGLVSKSEVKSDENRPSDARQGTGHKILIEPSVFNMSLLLPPSLSFIQRLKDVVPVDSDMGTGSLTSFLDDFLVNVFLPQLDETVTELCTLSFIATDAFTEDPQWSTVSPKPVFKGTVKFMSIVREFSRMLSSIPHDQAFTQLLLSQIVTYYDKCCGWYKTIVTKVSPRGRGGVQLKAAAGFAESGPIHDLVVELWQGSDPNKQEVVDKETALLIKHTDTTPLEPLDIISDAKSVVSLSLLHNSMQWLASSLAKLRQPVVDSRPSQSESGTTNRRWTLISAMKPKRDSINQPIYLPLNHETATAFDTTLQSLRDLAVFAVFALHIDIRCGVIHMLTRTMAGPNPQPIRTSEPATPAPPPSGGCWHLLTSQPTAASPAILELNKDLIAFDTNISTYLGAAQRQFITSGLAQFIDRVFVSSTRYVWAMNENGALRLQLDVLVLQQNLKNVIIDAAEAEEDREVVALPRSAKFLDWFLEGAEKALDYAKEEKEYLAANPDKRLTVNLEPFSYEELKVLVDLCFSEILRGPRGEDNREDFMAAKKASADALLRLNEIMWDSK</sequence>
<protein>
    <recommendedName>
        <fullName evidence="6">Probable Xaa-Pro aminopeptidase P</fullName>
        <ecNumber evidence="5">3.4.11.9</ecNumber>
    </recommendedName>
    <alternativeName>
        <fullName evidence="13">Aminoacylproline aminopeptidase</fullName>
    </alternativeName>
    <alternativeName>
        <fullName evidence="14">Prolidase</fullName>
    </alternativeName>
</protein>
<dbReference type="InterPro" id="IPR000587">
    <property type="entry name" value="Creatinase_N"/>
</dbReference>
<evidence type="ECO:0000259" key="19">
    <source>
        <dbReference type="Pfam" id="PF04048"/>
    </source>
</evidence>
<evidence type="ECO:0000259" key="21">
    <source>
        <dbReference type="Pfam" id="PF20652"/>
    </source>
</evidence>
<feature type="domain" description="Exocyst complex component Sec8 middle helical bundle" evidence="21">
    <location>
        <begin position="999"/>
        <end position="1243"/>
    </location>
</feature>
<evidence type="ECO:0000256" key="3">
    <source>
        <dbReference type="ARBA" id="ARBA00002443"/>
    </source>
</evidence>
<dbReference type="FunFam" id="3.40.350.10:FF:000003">
    <property type="entry name" value="Xaa-pro aminopeptidase P"/>
    <property type="match status" value="1"/>
</dbReference>
<feature type="region of interest" description="Disordered" evidence="16">
    <location>
        <begin position="645"/>
        <end position="743"/>
    </location>
</feature>
<dbReference type="EC" id="3.4.11.9" evidence="5"/>
<dbReference type="VEuPathDB" id="FungiDB:ASPVEDRAFT_28790"/>
<evidence type="ECO:0000256" key="14">
    <source>
        <dbReference type="ARBA" id="ARBA00032413"/>
    </source>
</evidence>
<comment type="catalytic activity">
    <reaction evidence="1">
        <text>Release of any N-terminal amino acid, including proline, that is linked to proline, even from a dipeptide or tripeptide.</text>
        <dbReference type="EC" id="3.4.11.9"/>
    </reaction>
</comment>
<evidence type="ECO:0000256" key="9">
    <source>
        <dbReference type="ARBA" id="ARBA00022723"/>
    </source>
</evidence>
<dbReference type="InterPro" id="IPR032416">
    <property type="entry name" value="Peptidase_M24_C"/>
</dbReference>
<dbReference type="GO" id="GO:0046872">
    <property type="term" value="F:metal ion binding"/>
    <property type="evidence" value="ECO:0007669"/>
    <property type="project" value="UniProtKB-KW"/>
</dbReference>
<dbReference type="FunFam" id="3.90.230.10:FF:000007">
    <property type="entry name" value="Xaa-Pro aminopeptidase P"/>
    <property type="match status" value="1"/>
</dbReference>
<dbReference type="InterPro" id="IPR007191">
    <property type="entry name" value="Sec8_exocyst_N"/>
</dbReference>
<keyword evidence="15" id="KW-0175">Coiled coil</keyword>
<evidence type="ECO:0000313" key="23">
    <source>
        <dbReference type="Proteomes" id="UP000184073"/>
    </source>
</evidence>
<dbReference type="InterPro" id="IPR029149">
    <property type="entry name" value="Creatin/AminoP/Spt16_N"/>
</dbReference>
<dbReference type="Gene3D" id="3.90.230.10">
    <property type="entry name" value="Creatinase/methionine aminopeptidase superfamily"/>
    <property type="match status" value="1"/>
</dbReference>
<proteinExistence type="inferred from homology"/>
<keyword evidence="12" id="KW-0464">Manganese</keyword>
<dbReference type="Gene3D" id="3.40.350.10">
    <property type="entry name" value="Creatinase/prolidase N-terminal domain"/>
    <property type="match status" value="2"/>
</dbReference>
<name>A0A1L9PL66_ASPVE</name>
<evidence type="ECO:0000259" key="20">
    <source>
        <dbReference type="Pfam" id="PF16188"/>
    </source>
</evidence>
<comment type="function">
    <text evidence="3">Catalyzes the removal of a penultimate prolyl residue from the N-termini of peptides.</text>
</comment>
<dbReference type="InterPro" id="IPR033740">
    <property type="entry name" value="Pept_M24B"/>
</dbReference>
<feature type="domain" description="Peptidase M24 C-terminal" evidence="20">
    <location>
        <begin position="550"/>
        <end position="606"/>
    </location>
</feature>
<dbReference type="InterPro" id="IPR000994">
    <property type="entry name" value="Pept_M24"/>
</dbReference>